<dbReference type="PANTHER" id="PTHR30151">
    <property type="entry name" value="ALKANE SULFONATE ABC TRANSPORTER-RELATED, MEMBRANE SUBUNIT"/>
    <property type="match status" value="1"/>
</dbReference>
<reference evidence="9" key="1">
    <citation type="submission" date="2020-07" db="EMBL/GenBank/DDBJ databases">
        <title>Huge and variable diversity of episymbiotic CPR bacteria and DPANN archaea in groundwater ecosystems.</title>
        <authorList>
            <person name="He C.Y."/>
            <person name="Keren R."/>
            <person name="Whittaker M."/>
            <person name="Farag I.F."/>
            <person name="Doudna J."/>
            <person name="Cate J.H.D."/>
            <person name="Banfield J.F."/>
        </authorList>
    </citation>
    <scope>NUCLEOTIDE SEQUENCE</scope>
    <source>
        <strain evidence="9">NC_groundwater_717_Ag_S-0.2um_59_8</strain>
    </source>
</reference>
<protein>
    <submittedName>
        <fullName evidence="9">ABC transporter permease subunit</fullName>
    </submittedName>
</protein>
<comment type="similarity">
    <text evidence="7">Belongs to the binding-protein-dependent transport system permease family.</text>
</comment>
<dbReference type="PANTHER" id="PTHR30151:SF0">
    <property type="entry name" value="ABC TRANSPORTER PERMEASE PROTEIN MJ0413-RELATED"/>
    <property type="match status" value="1"/>
</dbReference>
<comment type="caution">
    <text evidence="9">The sequence shown here is derived from an EMBL/GenBank/DDBJ whole genome shotgun (WGS) entry which is preliminary data.</text>
</comment>
<feature type="domain" description="ABC transmembrane type-1" evidence="8">
    <location>
        <begin position="56"/>
        <end position="236"/>
    </location>
</feature>
<dbReference type="CDD" id="cd06261">
    <property type="entry name" value="TM_PBP2"/>
    <property type="match status" value="1"/>
</dbReference>
<evidence type="ECO:0000313" key="9">
    <source>
        <dbReference type="EMBL" id="MBI3016291.1"/>
    </source>
</evidence>
<proteinExistence type="inferred from homology"/>
<keyword evidence="6 7" id="KW-0472">Membrane</keyword>
<comment type="subcellular location">
    <subcellularLocation>
        <location evidence="1 7">Cell membrane</location>
        <topology evidence="1 7">Multi-pass membrane protein</topology>
    </subcellularLocation>
</comment>
<dbReference type="Proteomes" id="UP000741360">
    <property type="component" value="Unassembled WGS sequence"/>
</dbReference>
<evidence type="ECO:0000256" key="3">
    <source>
        <dbReference type="ARBA" id="ARBA00022475"/>
    </source>
</evidence>
<evidence type="ECO:0000256" key="1">
    <source>
        <dbReference type="ARBA" id="ARBA00004651"/>
    </source>
</evidence>
<sequence length="250" mass="27665">MSRVGWIRVSVVVAAVAAVEWLCQGGIITRFTMIPPSEMVVALAGILASGRLTPAIVRTLRIVGIALSASIIVGFVLGALLHALPRVRRTVDPLFATYYAIPIYAFYPLFIVLFGLGDVPIIIIGFLLAVVAMIISTLNGFDRIPRALLKTARIYRMGRVRTALQVMMPCAAPYIFTGVKLAIAYSFIGVIGAEFIMSGSGMGYEIAFAYNNFDNKVMYPLIMLVLVLVTTINMLLHFWEMILFERRRRR</sequence>
<feature type="transmembrane region" description="Helical" evidence="7">
    <location>
        <begin position="96"/>
        <end position="115"/>
    </location>
</feature>
<dbReference type="Pfam" id="PF00528">
    <property type="entry name" value="BPD_transp_1"/>
    <property type="match status" value="1"/>
</dbReference>
<name>A0A932GSE1_UNCTE</name>
<dbReference type="InterPro" id="IPR000515">
    <property type="entry name" value="MetI-like"/>
</dbReference>
<evidence type="ECO:0000313" key="10">
    <source>
        <dbReference type="Proteomes" id="UP000741360"/>
    </source>
</evidence>
<dbReference type="AlphaFoldDB" id="A0A932GSE1"/>
<keyword evidence="3" id="KW-1003">Cell membrane</keyword>
<feature type="transmembrane region" description="Helical" evidence="7">
    <location>
        <begin position="63"/>
        <end position="84"/>
    </location>
</feature>
<keyword evidence="5 7" id="KW-1133">Transmembrane helix</keyword>
<evidence type="ECO:0000259" key="8">
    <source>
        <dbReference type="PROSITE" id="PS50928"/>
    </source>
</evidence>
<evidence type="ECO:0000256" key="5">
    <source>
        <dbReference type="ARBA" id="ARBA00022989"/>
    </source>
</evidence>
<feature type="transmembrane region" description="Helical" evidence="7">
    <location>
        <begin position="217"/>
        <end position="239"/>
    </location>
</feature>
<feature type="transmembrane region" description="Helical" evidence="7">
    <location>
        <begin position="121"/>
        <end position="141"/>
    </location>
</feature>
<evidence type="ECO:0000256" key="4">
    <source>
        <dbReference type="ARBA" id="ARBA00022692"/>
    </source>
</evidence>
<feature type="transmembrane region" description="Helical" evidence="7">
    <location>
        <begin position="6"/>
        <end position="27"/>
    </location>
</feature>
<evidence type="ECO:0000256" key="2">
    <source>
        <dbReference type="ARBA" id="ARBA00022448"/>
    </source>
</evidence>
<dbReference type="InterPro" id="IPR035906">
    <property type="entry name" value="MetI-like_sf"/>
</dbReference>
<feature type="transmembrane region" description="Helical" evidence="7">
    <location>
        <begin position="162"/>
        <end position="188"/>
    </location>
</feature>
<organism evidence="9 10">
    <name type="scientific">Tectimicrobiota bacterium</name>
    <dbReference type="NCBI Taxonomy" id="2528274"/>
    <lineage>
        <taxon>Bacteria</taxon>
        <taxon>Pseudomonadati</taxon>
        <taxon>Nitrospinota/Tectimicrobiota group</taxon>
        <taxon>Candidatus Tectimicrobiota</taxon>
    </lineage>
</organism>
<dbReference type="Gene3D" id="1.10.3720.10">
    <property type="entry name" value="MetI-like"/>
    <property type="match status" value="1"/>
</dbReference>
<keyword evidence="4 7" id="KW-0812">Transmembrane</keyword>
<gene>
    <name evidence="9" type="ORF">HYY65_14790</name>
</gene>
<dbReference type="PROSITE" id="PS50928">
    <property type="entry name" value="ABC_TM1"/>
    <property type="match status" value="1"/>
</dbReference>
<evidence type="ECO:0000256" key="7">
    <source>
        <dbReference type="RuleBase" id="RU363032"/>
    </source>
</evidence>
<evidence type="ECO:0000256" key="6">
    <source>
        <dbReference type="ARBA" id="ARBA00023136"/>
    </source>
</evidence>
<dbReference type="GO" id="GO:0055085">
    <property type="term" value="P:transmembrane transport"/>
    <property type="evidence" value="ECO:0007669"/>
    <property type="project" value="InterPro"/>
</dbReference>
<dbReference type="GO" id="GO:0005886">
    <property type="term" value="C:plasma membrane"/>
    <property type="evidence" value="ECO:0007669"/>
    <property type="project" value="UniProtKB-SubCell"/>
</dbReference>
<accession>A0A932GSE1</accession>
<keyword evidence="2 7" id="KW-0813">Transport</keyword>
<dbReference type="EMBL" id="JACPSX010000286">
    <property type="protein sequence ID" value="MBI3016291.1"/>
    <property type="molecule type" value="Genomic_DNA"/>
</dbReference>
<dbReference type="SUPFAM" id="SSF161098">
    <property type="entry name" value="MetI-like"/>
    <property type="match status" value="1"/>
</dbReference>